<proteinExistence type="predicted"/>
<dbReference type="SUPFAM" id="SSF46548">
    <property type="entry name" value="alpha-helical ferredoxin"/>
    <property type="match status" value="1"/>
</dbReference>
<dbReference type="InterPro" id="IPR017900">
    <property type="entry name" value="4Fe4S_Fe_S_CS"/>
</dbReference>
<reference evidence="5 6" key="1">
    <citation type="submission" date="2016-11" db="EMBL/GenBank/DDBJ databases">
        <authorList>
            <person name="Jaros S."/>
            <person name="Januszkiewicz K."/>
            <person name="Wedrychowicz H."/>
        </authorList>
    </citation>
    <scope>NUCLEOTIDE SEQUENCE [LARGE SCALE GENOMIC DNA]</scope>
    <source>
        <strain evidence="5 6">DSM 17918</strain>
    </source>
</reference>
<protein>
    <submittedName>
        <fullName evidence="5">4Fe-4S double cluster binding domain-containing protein</fullName>
    </submittedName>
</protein>
<dbReference type="PROSITE" id="PS00198">
    <property type="entry name" value="4FE4S_FER_1"/>
    <property type="match status" value="1"/>
</dbReference>
<evidence type="ECO:0000313" key="5">
    <source>
        <dbReference type="EMBL" id="SHE63973.1"/>
    </source>
</evidence>
<keyword evidence="2" id="KW-0408">Iron</keyword>
<dbReference type="PANTHER" id="PTHR42827">
    <property type="entry name" value="IRON-SULFUR CLUSTER-BINDING PROTEIN-RELATED"/>
    <property type="match status" value="1"/>
</dbReference>
<evidence type="ECO:0000256" key="1">
    <source>
        <dbReference type="ARBA" id="ARBA00022723"/>
    </source>
</evidence>
<dbReference type="InterPro" id="IPR017896">
    <property type="entry name" value="4Fe4S_Fe-S-bd"/>
</dbReference>
<evidence type="ECO:0000313" key="6">
    <source>
        <dbReference type="Proteomes" id="UP000184088"/>
    </source>
</evidence>
<keyword evidence="1" id="KW-0479">Metal-binding</keyword>
<evidence type="ECO:0000259" key="4">
    <source>
        <dbReference type="PROSITE" id="PS51379"/>
    </source>
</evidence>
<keyword evidence="6" id="KW-1185">Reference proteome</keyword>
<sequence length="235" mass="25872">MGGQLDDKKLDLLKSKLAEWGATKYGFGYVGDVLPEKYRHLKYAISIVVRLSDQIIDEIEDGPTYTYFHHYRSVNTLIDNITLRASMLLQEWGYLAMAVPASQTVYGDGIGPYSGIFQHKTAATRSGIGWIGKNCLLVTPEYGPRVRLGTILTDAELPVGQPIEESRCGSCNKCVESCPAGALYGGHWVAGMPRDMLVDPMACSEYMNKHFKHIGRGSVCGICIKVCSYGLHSKV</sequence>
<dbReference type="STRING" id="1121256.SAMN02746089_00578"/>
<feature type="domain" description="4Fe-4S ferredoxin-type" evidence="4">
    <location>
        <begin position="159"/>
        <end position="188"/>
    </location>
</feature>
<dbReference type="RefSeq" id="WP_073341612.1">
    <property type="nucleotide sequence ID" value="NZ_FQVH01000003.1"/>
</dbReference>
<name>A0A1M4V516_9THEO</name>
<keyword evidence="3" id="KW-0411">Iron-sulfur</keyword>
<dbReference type="OrthoDB" id="9815745at2"/>
<dbReference type="Pfam" id="PF13484">
    <property type="entry name" value="Fer4_16"/>
    <property type="match status" value="1"/>
</dbReference>
<evidence type="ECO:0000256" key="3">
    <source>
        <dbReference type="ARBA" id="ARBA00023014"/>
    </source>
</evidence>
<dbReference type="AlphaFoldDB" id="A0A1M4V516"/>
<dbReference type="Proteomes" id="UP000184088">
    <property type="component" value="Unassembled WGS sequence"/>
</dbReference>
<gene>
    <name evidence="5" type="ORF">SAMN02746089_00578</name>
</gene>
<accession>A0A1M4V516</accession>
<dbReference type="PANTHER" id="PTHR42827:SF1">
    <property type="entry name" value="IRON-SULFUR CLUSTER-BINDING PROTEIN"/>
    <property type="match status" value="1"/>
</dbReference>
<dbReference type="EMBL" id="FQVH01000003">
    <property type="protein sequence ID" value="SHE63973.1"/>
    <property type="molecule type" value="Genomic_DNA"/>
</dbReference>
<organism evidence="5 6">
    <name type="scientific">Caldanaerobius fijiensis DSM 17918</name>
    <dbReference type="NCBI Taxonomy" id="1121256"/>
    <lineage>
        <taxon>Bacteria</taxon>
        <taxon>Bacillati</taxon>
        <taxon>Bacillota</taxon>
        <taxon>Clostridia</taxon>
        <taxon>Thermoanaerobacterales</taxon>
        <taxon>Thermoanaerobacteraceae</taxon>
        <taxon>Caldanaerobius</taxon>
    </lineage>
</organism>
<dbReference type="PROSITE" id="PS51379">
    <property type="entry name" value="4FE4S_FER_2"/>
    <property type="match status" value="1"/>
</dbReference>
<dbReference type="GO" id="GO:0051536">
    <property type="term" value="F:iron-sulfur cluster binding"/>
    <property type="evidence" value="ECO:0007669"/>
    <property type="project" value="UniProtKB-KW"/>
</dbReference>
<evidence type="ECO:0000256" key="2">
    <source>
        <dbReference type="ARBA" id="ARBA00023004"/>
    </source>
</evidence>
<dbReference type="Gene3D" id="3.30.70.20">
    <property type="match status" value="1"/>
</dbReference>
<dbReference type="GO" id="GO:0046872">
    <property type="term" value="F:metal ion binding"/>
    <property type="evidence" value="ECO:0007669"/>
    <property type="project" value="UniProtKB-KW"/>
</dbReference>